<dbReference type="SUPFAM" id="SSF52540">
    <property type="entry name" value="P-loop containing nucleoside triphosphate hydrolases"/>
    <property type="match status" value="1"/>
</dbReference>
<sequence length="321" mass="36181">MIVVCPNCQTQYDLEDRLVQEPRFIARCTKCRHLFSAYRPVRVEEIRFLDLAATKRRTDMANIVAVSNQKGGVAKTSTCLNLGFSLAREGKRVLLVDFDVQANLTISLGYKETVSFYEVLSGGAESLEESLVQTKYQNLWLFPSNKNMVLLNKKYFGAPNFEFVLKDRLLPIKERFDYIVIDTPPSIEFLTLNALTTAHQVVIPSQCDYLSTHGIDQILKLIGLIKAKTNPAITAKVLITMFEKENTASKMICAKLNRMYADRTFETIIELDPRVREAQIMGAPVLAYNAQSKAGLQYGQLAKEMIRASDPSQEAARPIAR</sequence>
<accession>A0AA41UHU1</accession>
<dbReference type="CDD" id="cd02042">
    <property type="entry name" value="ParAB_family"/>
    <property type="match status" value="1"/>
</dbReference>
<proteinExistence type="predicted"/>
<dbReference type="EMBL" id="JALJRB010000004">
    <property type="protein sequence ID" value="MCJ8499995.1"/>
    <property type="molecule type" value="Genomic_DNA"/>
</dbReference>
<evidence type="ECO:0000259" key="2">
    <source>
        <dbReference type="Pfam" id="PF13717"/>
    </source>
</evidence>
<gene>
    <name evidence="3" type="ORF">MRX98_05370</name>
</gene>
<dbReference type="FunFam" id="3.40.50.300:FF:000285">
    <property type="entry name" value="Sporulation initiation inhibitor Soj"/>
    <property type="match status" value="1"/>
</dbReference>
<organism evidence="3 4">
    <name type="scientific">Desulfatitalea alkaliphila</name>
    <dbReference type="NCBI Taxonomy" id="2929485"/>
    <lineage>
        <taxon>Bacteria</taxon>
        <taxon>Pseudomonadati</taxon>
        <taxon>Thermodesulfobacteriota</taxon>
        <taxon>Desulfobacteria</taxon>
        <taxon>Desulfobacterales</taxon>
        <taxon>Desulfosarcinaceae</taxon>
        <taxon>Desulfatitalea</taxon>
    </lineage>
</organism>
<dbReference type="Pfam" id="PF13717">
    <property type="entry name" value="Zn_ribbon_4"/>
    <property type="match status" value="1"/>
</dbReference>
<dbReference type="InterPro" id="IPR011723">
    <property type="entry name" value="Znf/thioredoxin_put"/>
</dbReference>
<evidence type="ECO:0000259" key="1">
    <source>
        <dbReference type="Pfam" id="PF13614"/>
    </source>
</evidence>
<dbReference type="InterPro" id="IPR050678">
    <property type="entry name" value="DNA_Partitioning_ATPase"/>
</dbReference>
<dbReference type="RefSeq" id="WP_246903712.1">
    <property type="nucleotide sequence ID" value="NZ_JALJRB010000004.1"/>
</dbReference>
<dbReference type="InterPro" id="IPR025669">
    <property type="entry name" value="AAA_dom"/>
</dbReference>
<dbReference type="Proteomes" id="UP001165427">
    <property type="component" value="Unassembled WGS sequence"/>
</dbReference>
<keyword evidence="4" id="KW-1185">Reference proteome</keyword>
<feature type="domain" description="Zinc finger/thioredoxin putative" evidence="2">
    <location>
        <begin position="1"/>
        <end position="35"/>
    </location>
</feature>
<evidence type="ECO:0000313" key="3">
    <source>
        <dbReference type="EMBL" id="MCJ8499995.1"/>
    </source>
</evidence>
<dbReference type="PANTHER" id="PTHR13696">
    <property type="entry name" value="P-LOOP CONTAINING NUCLEOSIDE TRIPHOSPHATE HYDROLASE"/>
    <property type="match status" value="1"/>
</dbReference>
<comment type="caution">
    <text evidence="3">The sequence shown here is derived from an EMBL/GenBank/DDBJ whole genome shotgun (WGS) entry which is preliminary data.</text>
</comment>
<dbReference type="AlphaFoldDB" id="A0AA41UHU1"/>
<dbReference type="Gene3D" id="3.40.50.300">
    <property type="entry name" value="P-loop containing nucleotide triphosphate hydrolases"/>
    <property type="match status" value="1"/>
</dbReference>
<feature type="domain" description="AAA" evidence="1">
    <location>
        <begin position="62"/>
        <end position="233"/>
    </location>
</feature>
<dbReference type="PANTHER" id="PTHR13696:SF52">
    <property type="entry name" value="PARA FAMILY PROTEIN CT_582"/>
    <property type="match status" value="1"/>
</dbReference>
<reference evidence="3" key="1">
    <citation type="submission" date="2022-04" db="EMBL/GenBank/DDBJ databases">
        <title>Desulfatitalea alkaliphila sp. nov., a novel anaerobic sulfate-reducing bacterium isolated from terrestrial mud volcano, Taman Peninsula, Russia.</title>
        <authorList>
            <person name="Khomyakova M.A."/>
            <person name="Merkel A.Y."/>
            <person name="Slobodkin A.I."/>
        </authorList>
    </citation>
    <scope>NUCLEOTIDE SEQUENCE</scope>
    <source>
        <strain evidence="3">M08but</strain>
    </source>
</reference>
<dbReference type="Pfam" id="PF13614">
    <property type="entry name" value="AAA_31"/>
    <property type="match status" value="1"/>
</dbReference>
<dbReference type="NCBIfam" id="TIGR02098">
    <property type="entry name" value="MJ0042_CXXC"/>
    <property type="match status" value="1"/>
</dbReference>
<evidence type="ECO:0000313" key="4">
    <source>
        <dbReference type="Proteomes" id="UP001165427"/>
    </source>
</evidence>
<name>A0AA41UHU1_9BACT</name>
<protein>
    <submittedName>
        <fullName evidence="3">Zinc-ribbon domain-containing protein</fullName>
    </submittedName>
</protein>
<dbReference type="InterPro" id="IPR027417">
    <property type="entry name" value="P-loop_NTPase"/>
</dbReference>